<evidence type="ECO:0000256" key="2">
    <source>
        <dbReference type="SAM" id="SignalP"/>
    </source>
</evidence>
<dbReference type="Proteomes" id="UP000743370">
    <property type="component" value="Unassembled WGS sequence"/>
</dbReference>
<evidence type="ECO:0000313" key="3">
    <source>
        <dbReference type="EMBL" id="KAG2398762.1"/>
    </source>
</evidence>
<keyword evidence="2" id="KW-0732">Signal</keyword>
<evidence type="ECO:0000256" key="1">
    <source>
        <dbReference type="SAM" id="MobiDB-lite"/>
    </source>
</evidence>
<feature type="region of interest" description="Disordered" evidence="1">
    <location>
        <begin position="96"/>
        <end position="115"/>
    </location>
</feature>
<evidence type="ECO:0008006" key="5">
    <source>
        <dbReference type="Google" id="ProtNLM"/>
    </source>
</evidence>
<accession>A0A8T0KIC0</accession>
<comment type="caution">
    <text evidence="3">The sequence shown here is derived from an EMBL/GenBank/DDBJ whole genome shotgun (WGS) entry which is preliminary data.</text>
</comment>
<feature type="chain" id="PRO_5035800006" description="Bifunctional inhibitor/plant lipid transfer protein/seed storage helical domain-containing protein" evidence="2">
    <location>
        <begin position="25"/>
        <end position="115"/>
    </location>
</feature>
<feature type="signal peptide" evidence="2">
    <location>
        <begin position="1"/>
        <end position="24"/>
    </location>
</feature>
<proteinExistence type="predicted"/>
<sequence length="115" mass="12395">MGLMKCVLAVFLSLSLVSVSMVRSQRTRCALDRDGLNELNTCRSLLDLEDVIMGGSAAPTPSSSCCSILRSLENPSQPGLGDPPLDEVIEKLNSEKAKADDADIEKIDQNDKTEL</sequence>
<organism evidence="3 4">
    <name type="scientific">Phaseolus angularis</name>
    <name type="common">Azuki bean</name>
    <name type="synonym">Vigna angularis</name>
    <dbReference type="NCBI Taxonomy" id="3914"/>
    <lineage>
        <taxon>Eukaryota</taxon>
        <taxon>Viridiplantae</taxon>
        <taxon>Streptophyta</taxon>
        <taxon>Embryophyta</taxon>
        <taxon>Tracheophyta</taxon>
        <taxon>Spermatophyta</taxon>
        <taxon>Magnoliopsida</taxon>
        <taxon>eudicotyledons</taxon>
        <taxon>Gunneridae</taxon>
        <taxon>Pentapetalae</taxon>
        <taxon>rosids</taxon>
        <taxon>fabids</taxon>
        <taxon>Fabales</taxon>
        <taxon>Fabaceae</taxon>
        <taxon>Papilionoideae</taxon>
        <taxon>50 kb inversion clade</taxon>
        <taxon>NPAAA clade</taxon>
        <taxon>indigoferoid/millettioid clade</taxon>
        <taxon>Phaseoleae</taxon>
        <taxon>Vigna</taxon>
    </lineage>
</organism>
<reference evidence="3 4" key="1">
    <citation type="submission" date="2020-05" db="EMBL/GenBank/DDBJ databases">
        <title>Vigna angularis (adzuki bean) Var. LongXiaoDou No. 4 denovo assembly.</title>
        <authorList>
            <person name="Xiang H."/>
        </authorList>
    </citation>
    <scope>NUCLEOTIDE SEQUENCE [LARGE SCALE GENOMIC DNA]</scope>
    <source>
        <tissue evidence="3">Leaf</tissue>
    </source>
</reference>
<gene>
    <name evidence="3" type="ORF">HKW66_Vig0087570</name>
</gene>
<evidence type="ECO:0000313" key="4">
    <source>
        <dbReference type="Proteomes" id="UP000743370"/>
    </source>
</evidence>
<protein>
    <recommendedName>
        <fullName evidence="5">Bifunctional inhibitor/plant lipid transfer protein/seed storage helical domain-containing protein</fullName>
    </recommendedName>
</protein>
<name>A0A8T0KIC0_PHAAN</name>
<dbReference type="AlphaFoldDB" id="A0A8T0KIC0"/>
<dbReference type="EMBL" id="JABFOF010000004">
    <property type="protein sequence ID" value="KAG2398762.1"/>
    <property type="molecule type" value="Genomic_DNA"/>
</dbReference>